<name>A0ABQ8I983_9ROSI</name>
<dbReference type="PANTHER" id="PTHR34657">
    <property type="entry name" value="EMBRYO SAC DEVELOPMENT ARREST 6"/>
    <property type="match status" value="1"/>
</dbReference>
<dbReference type="PANTHER" id="PTHR34657:SF4">
    <property type="entry name" value="EMBRYO SAC DEVELOPMENT ARREST 6"/>
    <property type="match status" value="1"/>
</dbReference>
<proteinExistence type="predicted"/>
<evidence type="ECO:0000313" key="3">
    <source>
        <dbReference type="Proteomes" id="UP000827721"/>
    </source>
</evidence>
<evidence type="ECO:0000313" key="2">
    <source>
        <dbReference type="EMBL" id="KAH7573199.1"/>
    </source>
</evidence>
<protein>
    <recommendedName>
        <fullName evidence="1">RNase H type-1 domain-containing protein</fullName>
    </recommendedName>
</protein>
<dbReference type="Pfam" id="PF13456">
    <property type="entry name" value="RVT_3"/>
    <property type="match status" value="1"/>
</dbReference>
<evidence type="ECO:0000259" key="1">
    <source>
        <dbReference type="Pfam" id="PF13456"/>
    </source>
</evidence>
<reference evidence="2 3" key="1">
    <citation type="submission" date="2021-02" db="EMBL/GenBank/DDBJ databases">
        <title>Plant Genome Project.</title>
        <authorList>
            <person name="Zhang R.-G."/>
        </authorList>
    </citation>
    <scope>NUCLEOTIDE SEQUENCE [LARGE SCALE GENOMIC DNA]</scope>
    <source>
        <tissue evidence="2">Leaves</tissue>
    </source>
</reference>
<dbReference type="InterPro" id="IPR002156">
    <property type="entry name" value="RNaseH_domain"/>
</dbReference>
<comment type="caution">
    <text evidence="2">The sequence shown here is derived from an EMBL/GenBank/DDBJ whole genome shotgun (WGS) entry which is preliminary data.</text>
</comment>
<feature type="domain" description="RNase H type-1" evidence="1">
    <location>
        <begin position="169"/>
        <end position="245"/>
    </location>
</feature>
<keyword evidence="3" id="KW-1185">Reference proteome</keyword>
<gene>
    <name evidence="2" type="ORF">JRO89_XS03G0088900</name>
</gene>
<sequence length="247" mass="26939">MMSHHPRRILTPGASRKRKEREAFYPYKLSASAQAQAAANSTVSRAVNPGPVCSNRLLAGYMAFEFLTKGTLFGEKFDPARAEALPPLVGSSAEQKKTKVEAEPSVKEEHKSYAEVASILKSDHGAHIPGIVNPTQLARWIQRLEIFFKPVCDGVAGWIPPPSDSLKFNCDTVVRVDKNIIGIGASIRDNVGQVIVASSWILSGFFTPEIGEFLALKEGLLLVSQHNLKVSWIETDAVNVATEVRSS</sequence>
<dbReference type="Proteomes" id="UP000827721">
    <property type="component" value="Unassembled WGS sequence"/>
</dbReference>
<accession>A0ABQ8I983</accession>
<organism evidence="2 3">
    <name type="scientific">Xanthoceras sorbifolium</name>
    <dbReference type="NCBI Taxonomy" id="99658"/>
    <lineage>
        <taxon>Eukaryota</taxon>
        <taxon>Viridiplantae</taxon>
        <taxon>Streptophyta</taxon>
        <taxon>Embryophyta</taxon>
        <taxon>Tracheophyta</taxon>
        <taxon>Spermatophyta</taxon>
        <taxon>Magnoliopsida</taxon>
        <taxon>eudicotyledons</taxon>
        <taxon>Gunneridae</taxon>
        <taxon>Pentapetalae</taxon>
        <taxon>rosids</taxon>
        <taxon>malvids</taxon>
        <taxon>Sapindales</taxon>
        <taxon>Sapindaceae</taxon>
        <taxon>Xanthoceroideae</taxon>
        <taxon>Xanthoceras</taxon>
    </lineage>
</organism>
<dbReference type="EMBL" id="JAFEMO010000003">
    <property type="protein sequence ID" value="KAH7573199.1"/>
    <property type="molecule type" value="Genomic_DNA"/>
</dbReference>